<evidence type="ECO:0000256" key="2">
    <source>
        <dbReference type="SAM" id="MobiDB-lite"/>
    </source>
</evidence>
<evidence type="ECO:0000259" key="3">
    <source>
        <dbReference type="PROSITE" id="PS50181"/>
    </source>
</evidence>
<protein>
    <submittedName>
        <fullName evidence="5">F-box only protein 34-like</fullName>
    </submittedName>
</protein>
<dbReference type="PROSITE" id="PS50181">
    <property type="entry name" value="FBOX"/>
    <property type="match status" value="1"/>
</dbReference>
<evidence type="ECO:0000313" key="5">
    <source>
        <dbReference type="RefSeq" id="XP_032803476.1"/>
    </source>
</evidence>
<dbReference type="PANTHER" id="PTHR16271:SF9">
    <property type="entry name" value="F-BOX DOMAIN-CONTAINING PROTEIN"/>
    <property type="match status" value="1"/>
</dbReference>
<dbReference type="CDD" id="cd22105">
    <property type="entry name" value="F-box_FBXO34-like"/>
    <property type="match status" value="1"/>
</dbReference>
<evidence type="ECO:0000313" key="4">
    <source>
        <dbReference type="Proteomes" id="UP001318040"/>
    </source>
</evidence>
<feature type="compositionally biased region" description="Low complexity" evidence="2">
    <location>
        <begin position="280"/>
        <end position="298"/>
    </location>
</feature>
<dbReference type="InterPro" id="IPR039594">
    <property type="entry name" value="FBXO34/46"/>
</dbReference>
<accession>A0AAJ7SRK5</accession>
<organism evidence="4 5">
    <name type="scientific">Petromyzon marinus</name>
    <name type="common">Sea lamprey</name>
    <dbReference type="NCBI Taxonomy" id="7757"/>
    <lineage>
        <taxon>Eukaryota</taxon>
        <taxon>Metazoa</taxon>
        <taxon>Chordata</taxon>
        <taxon>Craniata</taxon>
        <taxon>Vertebrata</taxon>
        <taxon>Cyclostomata</taxon>
        <taxon>Hyperoartia</taxon>
        <taxon>Petromyzontiformes</taxon>
        <taxon>Petromyzontidae</taxon>
        <taxon>Petromyzon</taxon>
    </lineage>
</organism>
<dbReference type="InterPro" id="IPR036047">
    <property type="entry name" value="F-box-like_dom_sf"/>
</dbReference>
<feature type="compositionally biased region" description="Polar residues" evidence="2">
    <location>
        <begin position="538"/>
        <end position="548"/>
    </location>
</feature>
<keyword evidence="4" id="KW-1185">Reference proteome</keyword>
<dbReference type="RefSeq" id="XP_032803476.1">
    <property type="nucleotide sequence ID" value="XM_032947585.1"/>
</dbReference>
<proteinExistence type="predicted"/>
<dbReference type="PANTHER" id="PTHR16271">
    <property type="entry name" value="F-BOX ONLY PROTEIN 34/46 FAMILY MEMBER"/>
    <property type="match status" value="1"/>
</dbReference>
<dbReference type="KEGG" id="pmrn:116939349"/>
<keyword evidence="1" id="KW-0833">Ubl conjugation pathway</keyword>
<dbReference type="InterPro" id="IPR001810">
    <property type="entry name" value="F-box_dom"/>
</dbReference>
<dbReference type="AlphaFoldDB" id="A0AAJ7SRK5"/>
<sequence length="818" mass="87079">MVHGPGQRSPAQPSACSSPFIIARNQLSMQLKPYAGSHGKAASPSSQLFERAKRYFRSAQSSMSITGFGSRVVWGAVGGAVGGVAFCRACSGKPARGKASGGGSGGGGGRSLMRDAAEWCLDRQAEPKVVCEACMAAAAAAAAAAAHNGEEQRVQLDILSVIKPGNTREKIAFFIRNQCNSWNGQLKVKNPWEQGCTKAKRRRKSQDSDVASAQNARSVSEAACQCSTSAFKEPDGRMANACSDGLESCNENVLSESDMLSVLEKVALLEGKSAREGVGRSRVGSSSSAHASDAAAASQEPDLQKHSLDAACSPPVSCSAGDSLARAWCDRPHVETWCERVRVDSGTQPSACGELPAESVRVTEAIARLELESLKQQQPGDRTSCSLSRNSSLRRSFKKISISSSAASCSSASAASQRARVADATDTFSAEALAGEDCSLSLASSPAVQTSPSNDRCTLTAGATVENFVQISSTPASPAVVDSESKIDHEKGPFCSQLVASAEGQSPADVVCQDPKVCKTSPSLCVALSSVCKSLCTRDSSPPGSTATKPAEAYDDASSGDTKGMAFTGLQAASTIRLAVDGDVAGAAEQSTHCTEARTEPDGCANNEGSSLADLIPGQLFLLAAPAVSEKGSEKSLAPALSEVTSGDCVEEQSSPKLSPSKSKKAVSHEFLETRFRIQQLLEPRQYMLSLPDHVLAQMFGYLPTRCLAALKCTCRDFKWLIEAYDIRATDSRWSDDPRYSDDPCKQCRKRYQRGDVSLCRWHPKPYHRDLLYGRSYWMCCRKPDRDAAGCKVGLHDNNWVQPSDRLQQIRRFSAEEH</sequence>
<dbReference type="SUPFAM" id="SSF81383">
    <property type="entry name" value="F-box domain"/>
    <property type="match status" value="1"/>
</dbReference>
<feature type="domain" description="F-box" evidence="3">
    <location>
        <begin position="685"/>
        <end position="737"/>
    </location>
</feature>
<feature type="region of interest" description="Disordered" evidence="2">
    <location>
        <begin position="538"/>
        <end position="559"/>
    </location>
</feature>
<reference evidence="5" key="1">
    <citation type="submission" date="2025-08" db="UniProtKB">
        <authorList>
            <consortium name="RefSeq"/>
        </authorList>
    </citation>
    <scope>IDENTIFICATION</scope>
    <source>
        <tissue evidence="5">Sperm</tissue>
    </source>
</reference>
<evidence type="ECO:0000256" key="1">
    <source>
        <dbReference type="ARBA" id="ARBA00022786"/>
    </source>
</evidence>
<dbReference type="Proteomes" id="UP001318040">
    <property type="component" value="Chromosome 6"/>
</dbReference>
<name>A0AAJ7SRK5_PETMA</name>
<feature type="region of interest" description="Disordered" evidence="2">
    <location>
        <begin position="274"/>
        <end position="308"/>
    </location>
</feature>
<gene>
    <name evidence="5" type="primary">LOC116939349</name>
</gene>